<comment type="similarity">
    <text evidence="1">Belongs to the short-chain dehydrogenases/reductases (SDR) family.</text>
</comment>
<evidence type="ECO:0000313" key="6">
    <source>
        <dbReference type="Proteomes" id="UP000659654"/>
    </source>
</evidence>
<keyword evidence="2" id="KW-0560">Oxidoreductase</keyword>
<reference evidence="7" key="1">
    <citation type="submission" date="2016-11" db="UniProtKB">
        <authorList>
            <consortium name="WormBaseParasite"/>
        </authorList>
    </citation>
    <scope>IDENTIFICATION</scope>
</reference>
<dbReference type="PANTHER" id="PTHR24320:SF285">
    <property type="entry name" value="RETINOL DEHYDROGENASE 14"/>
    <property type="match status" value="1"/>
</dbReference>
<dbReference type="EMBL" id="CAJFCV020000003">
    <property type="protein sequence ID" value="CAG9108769.1"/>
    <property type="molecule type" value="Genomic_DNA"/>
</dbReference>
<dbReference type="EMBL" id="CAJFDI010000003">
    <property type="protein sequence ID" value="CAD5221715.1"/>
    <property type="molecule type" value="Genomic_DNA"/>
</dbReference>
<evidence type="ECO:0000313" key="7">
    <source>
        <dbReference type="WBParaSite" id="BXY_1619800.1"/>
    </source>
</evidence>
<keyword evidence="6" id="KW-1185">Reference proteome</keyword>
<dbReference type="PANTHER" id="PTHR24320">
    <property type="entry name" value="RETINOL DEHYDROGENASE"/>
    <property type="match status" value="1"/>
</dbReference>
<dbReference type="OrthoDB" id="191139at2759"/>
<proteinExistence type="inferred from homology"/>
<dbReference type="WBParaSite" id="BXY_1619800.1">
    <property type="protein sequence ID" value="BXY_1619800.1"/>
    <property type="gene ID" value="BXY_1619800"/>
</dbReference>
<dbReference type="eggNOG" id="KOG1208">
    <property type="taxonomic scope" value="Eukaryota"/>
</dbReference>
<reference evidence="4" key="2">
    <citation type="submission" date="2020-08" db="EMBL/GenBank/DDBJ databases">
        <authorList>
            <person name="Kikuchi T."/>
        </authorList>
    </citation>
    <scope>NUCLEOTIDE SEQUENCE</scope>
    <source>
        <strain evidence="3">Ka4C1</strain>
    </source>
</reference>
<dbReference type="Proteomes" id="UP000095284">
    <property type="component" value="Unplaced"/>
</dbReference>
<name>A0A1I7ST30_BURXY</name>
<evidence type="ECO:0000313" key="5">
    <source>
        <dbReference type="Proteomes" id="UP000095284"/>
    </source>
</evidence>
<dbReference type="AlphaFoldDB" id="A0A1I7ST30"/>
<evidence type="ECO:0000256" key="1">
    <source>
        <dbReference type="ARBA" id="ARBA00006484"/>
    </source>
</evidence>
<dbReference type="SMR" id="A0A1I7ST30"/>
<evidence type="ECO:0000313" key="3">
    <source>
        <dbReference type="EMBL" id="CAD5221715.1"/>
    </source>
</evidence>
<dbReference type="GO" id="GO:0016491">
    <property type="term" value="F:oxidoreductase activity"/>
    <property type="evidence" value="ECO:0007669"/>
    <property type="project" value="UniProtKB-KW"/>
</dbReference>
<dbReference type="PRINTS" id="PR00081">
    <property type="entry name" value="GDHRDH"/>
</dbReference>
<accession>A0A1I7ST30</accession>
<dbReference type="Proteomes" id="UP000659654">
    <property type="component" value="Unassembled WGS sequence"/>
</dbReference>
<protein>
    <submittedName>
        <fullName evidence="3">(pine wood nematode) hypothetical protein</fullName>
    </submittedName>
</protein>
<dbReference type="SUPFAM" id="SSF51735">
    <property type="entry name" value="NAD(P)-binding Rossmann-fold domains"/>
    <property type="match status" value="1"/>
</dbReference>
<dbReference type="Pfam" id="PF00106">
    <property type="entry name" value="adh_short"/>
    <property type="match status" value="1"/>
</dbReference>
<organism evidence="5 7">
    <name type="scientific">Bursaphelenchus xylophilus</name>
    <name type="common">Pinewood nematode worm</name>
    <name type="synonym">Aphelenchoides xylophilus</name>
    <dbReference type="NCBI Taxonomy" id="6326"/>
    <lineage>
        <taxon>Eukaryota</taxon>
        <taxon>Metazoa</taxon>
        <taxon>Ecdysozoa</taxon>
        <taxon>Nematoda</taxon>
        <taxon>Chromadorea</taxon>
        <taxon>Rhabditida</taxon>
        <taxon>Tylenchina</taxon>
        <taxon>Tylenchomorpha</taxon>
        <taxon>Aphelenchoidea</taxon>
        <taxon>Aphelenchoididae</taxon>
        <taxon>Bursaphelenchus</taxon>
    </lineage>
</organism>
<dbReference type="InterPro" id="IPR036291">
    <property type="entry name" value="NAD(P)-bd_dom_sf"/>
</dbReference>
<evidence type="ECO:0000256" key="2">
    <source>
        <dbReference type="ARBA" id="ARBA00023002"/>
    </source>
</evidence>
<gene>
    <name evidence="3" type="ORF">BXYJ_LOCUS6816</name>
</gene>
<dbReference type="InterPro" id="IPR002347">
    <property type="entry name" value="SDR_fam"/>
</dbReference>
<dbReference type="Proteomes" id="UP000582659">
    <property type="component" value="Unassembled WGS sequence"/>
</dbReference>
<dbReference type="Gene3D" id="3.40.50.720">
    <property type="entry name" value="NAD(P)-binding Rossmann-like Domain"/>
    <property type="match status" value="1"/>
</dbReference>
<sequence>MSQTALITGANSGIGLHTLKRLYATGHYSKIIGIARDATKCNQALEALSSITAPAGETTVEFYTCDLTSPSQVQKLYDEDLKGIDKIDLIVNNAGVMDHPLTFTDHGIEYHFAANYLGHFLLTKLLLNKLSHDARIINVTSGHYKKTNKIPVLETVKIVDGKKPRGSPKFFYAQSKLAQCLYTLALKDYLEANGRGSVKVVSVRPGFIRGTELGRYHSKFIRTISIPLVLLFSKNLEKGTDGIVFAATAPSGDVQSGKLYCNKNVEEYNRLVTEENAKNLWQLSEKLLSV</sequence>
<evidence type="ECO:0000313" key="4">
    <source>
        <dbReference type="EMBL" id="CAG9108769.1"/>
    </source>
</evidence>